<evidence type="ECO:0000313" key="2">
    <source>
        <dbReference type="EMBL" id="OQB42621.1"/>
    </source>
</evidence>
<sequence length="93" mass="10944">MERKKEFLIKVLNKIKTYRPLAEGFLSLLESEYATEEIMDKLILALKESLDEIKEENEKTKIEKSLELIQKIKEEEMEEKIADGDLDDLLDNI</sequence>
<dbReference type="Proteomes" id="UP000485621">
    <property type="component" value="Unassembled WGS sequence"/>
</dbReference>
<dbReference type="AlphaFoldDB" id="A0A1V5ZRB9"/>
<accession>A0A1V5ZRB9</accession>
<proteinExistence type="predicted"/>
<evidence type="ECO:0000256" key="1">
    <source>
        <dbReference type="SAM" id="Coils"/>
    </source>
</evidence>
<feature type="coiled-coil region" evidence="1">
    <location>
        <begin position="39"/>
        <end position="75"/>
    </location>
</feature>
<protein>
    <submittedName>
        <fullName evidence="2">Uncharacterized protein</fullName>
    </submittedName>
</protein>
<name>A0A1V5ZRB9_9BACT</name>
<comment type="caution">
    <text evidence="2">The sequence shown here is derived from an EMBL/GenBank/DDBJ whole genome shotgun (WGS) entry which is preliminary data.</text>
</comment>
<gene>
    <name evidence="2" type="ORF">BWY04_00057</name>
</gene>
<organism evidence="2">
    <name type="scientific">candidate division CPR1 bacterium ADurb.Bin160</name>
    <dbReference type="NCBI Taxonomy" id="1852826"/>
    <lineage>
        <taxon>Bacteria</taxon>
        <taxon>candidate division CPR1</taxon>
    </lineage>
</organism>
<keyword evidence="1" id="KW-0175">Coiled coil</keyword>
<reference evidence="2" key="1">
    <citation type="submission" date="2017-02" db="EMBL/GenBank/DDBJ databases">
        <title>Delving into the versatile metabolic prowess of the omnipresent phylum Bacteroidetes.</title>
        <authorList>
            <person name="Nobu M.K."/>
            <person name="Mei R."/>
            <person name="Narihiro T."/>
            <person name="Kuroda K."/>
            <person name="Liu W.-T."/>
        </authorList>
    </citation>
    <scope>NUCLEOTIDE SEQUENCE</scope>
    <source>
        <strain evidence="2">ADurb.Bin160</strain>
    </source>
</reference>
<dbReference type="EMBL" id="MWDB01000001">
    <property type="protein sequence ID" value="OQB42621.1"/>
    <property type="molecule type" value="Genomic_DNA"/>
</dbReference>